<accession>A0A318SH99</accession>
<name>A0A318SH99_9DEIO</name>
<proteinExistence type="predicted"/>
<comment type="caution">
    <text evidence="4">The sequence shown here is derived from an EMBL/GenBank/DDBJ whole genome shotgun (WGS) entry which is preliminary data.</text>
</comment>
<dbReference type="GO" id="GO:0016787">
    <property type="term" value="F:hydrolase activity"/>
    <property type="evidence" value="ECO:0007669"/>
    <property type="project" value="UniProtKB-KW"/>
</dbReference>
<dbReference type="PANTHER" id="PTHR43344">
    <property type="entry name" value="PHOSPHOSERINE PHOSPHATASE"/>
    <property type="match status" value="1"/>
</dbReference>
<dbReference type="OrthoDB" id="25607at2"/>
<dbReference type="InterPro" id="IPR050582">
    <property type="entry name" value="HAD-like_SerB"/>
</dbReference>
<evidence type="ECO:0000256" key="1">
    <source>
        <dbReference type="ARBA" id="ARBA00022723"/>
    </source>
</evidence>
<evidence type="ECO:0000256" key="2">
    <source>
        <dbReference type="ARBA" id="ARBA00022801"/>
    </source>
</evidence>
<keyword evidence="5" id="KW-1185">Reference proteome</keyword>
<dbReference type="NCBIfam" id="TIGR01488">
    <property type="entry name" value="HAD-SF-IB"/>
    <property type="match status" value="1"/>
</dbReference>
<gene>
    <name evidence="4" type="ORF">DES52_10981</name>
</gene>
<dbReference type="Proteomes" id="UP000248326">
    <property type="component" value="Unassembled WGS sequence"/>
</dbReference>
<dbReference type="RefSeq" id="WP_110887113.1">
    <property type="nucleotide sequence ID" value="NZ_QJSX01000009.1"/>
</dbReference>
<dbReference type="AlphaFoldDB" id="A0A318SH99"/>
<dbReference type="InterPro" id="IPR023214">
    <property type="entry name" value="HAD_sf"/>
</dbReference>
<keyword evidence="2" id="KW-0378">Hydrolase</keyword>
<dbReference type="GO" id="GO:0046872">
    <property type="term" value="F:metal ion binding"/>
    <property type="evidence" value="ECO:0007669"/>
    <property type="project" value="UniProtKB-KW"/>
</dbReference>
<dbReference type="PANTHER" id="PTHR43344:SF13">
    <property type="entry name" value="PHOSPHATASE RV3661-RELATED"/>
    <property type="match status" value="1"/>
</dbReference>
<dbReference type="Gene3D" id="3.40.50.1000">
    <property type="entry name" value="HAD superfamily/HAD-like"/>
    <property type="match status" value="1"/>
</dbReference>
<reference evidence="4 5" key="1">
    <citation type="submission" date="2018-06" db="EMBL/GenBank/DDBJ databases">
        <title>Genomic Encyclopedia of Type Strains, Phase IV (KMG-IV): sequencing the most valuable type-strain genomes for metagenomic binning, comparative biology and taxonomic classification.</title>
        <authorList>
            <person name="Goeker M."/>
        </authorList>
    </citation>
    <scope>NUCLEOTIDE SEQUENCE [LARGE SCALE GENOMIC DNA]</scope>
    <source>
        <strain evidence="4 5">DSM 18048</strain>
    </source>
</reference>
<dbReference type="Pfam" id="PF12710">
    <property type="entry name" value="HAD"/>
    <property type="match status" value="1"/>
</dbReference>
<dbReference type="Gene3D" id="1.20.1440.100">
    <property type="entry name" value="SG protein - dephosphorylation function"/>
    <property type="match status" value="1"/>
</dbReference>
<dbReference type="InterPro" id="IPR036412">
    <property type="entry name" value="HAD-like_sf"/>
</dbReference>
<sequence length="229" mass="25680">MNARASQAFVASDLEGTLTTGETWRGMLRVLRERGQGGKVRGFLARKLPAVLLARARVLDVQRVRQSWVAELPRLLRGVTRDDIREIAEDVVERDLWPNRREDVLDELRRHREEGRVVVLASGTYQPVLEAFAARVDALALGTPLDFDARGHLTGGVVGLVRVGESKAHDLLRFLHGAELYAAYGDTAPDEYMLRLARHAIAVHPDRELARLAEKRGWRVLGTIQGDRK</sequence>
<organism evidence="4 5">
    <name type="scientific">Deinococcus yavapaiensis KR-236</name>
    <dbReference type="NCBI Taxonomy" id="694435"/>
    <lineage>
        <taxon>Bacteria</taxon>
        <taxon>Thermotogati</taxon>
        <taxon>Deinococcota</taxon>
        <taxon>Deinococci</taxon>
        <taxon>Deinococcales</taxon>
        <taxon>Deinococcaceae</taxon>
        <taxon>Deinococcus</taxon>
    </lineage>
</organism>
<keyword evidence="1" id="KW-0479">Metal-binding</keyword>
<evidence type="ECO:0000256" key="3">
    <source>
        <dbReference type="ARBA" id="ARBA00022842"/>
    </source>
</evidence>
<keyword evidence="3" id="KW-0460">Magnesium</keyword>
<evidence type="ECO:0000313" key="4">
    <source>
        <dbReference type="EMBL" id="PYE53308.1"/>
    </source>
</evidence>
<dbReference type="SUPFAM" id="SSF56784">
    <property type="entry name" value="HAD-like"/>
    <property type="match status" value="1"/>
</dbReference>
<evidence type="ECO:0000313" key="5">
    <source>
        <dbReference type="Proteomes" id="UP000248326"/>
    </source>
</evidence>
<protein>
    <submittedName>
        <fullName evidence="4">Phosphoserine phosphatase</fullName>
    </submittedName>
</protein>
<dbReference type="EMBL" id="QJSX01000009">
    <property type="protein sequence ID" value="PYE53308.1"/>
    <property type="molecule type" value="Genomic_DNA"/>
</dbReference>